<accession>A0A328U8G4</accession>
<dbReference type="EMBL" id="QLUW01000001">
    <property type="protein sequence ID" value="RAP77245.1"/>
    <property type="molecule type" value="Genomic_DNA"/>
</dbReference>
<name>A0A328U8G4_9BACL</name>
<reference evidence="1 2" key="1">
    <citation type="submission" date="2018-06" db="EMBL/GenBank/DDBJ databases">
        <title>Paenibacillus montanisoli sp. nov., isolated from mountain area soil.</title>
        <authorList>
            <person name="Wu M."/>
        </authorList>
    </citation>
    <scope>NUCLEOTIDE SEQUENCE [LARGE SCALE GENOMIC DNA]</scope>
    <source>
        <strain evidence="1 2">RA17</strain>
    </source>
</reference>
<evidence type="ECO:0000313" key="1">
    <source>
        <dbReference type="EMBL" id="RAP77245.1"/>
    </source>
</evidence>
<evidence type="ECO:0000313" key="2">
    <source>
        <dbReference type="Proteomes" id="UP000249260"/>
    </source>
</evidence>
<protein>
    <submittedName>
        <fullName evidence="1">Uncharacterized protein</fullName>
    </submittedName>
</protein>
<dbReference type="RefSeq" id="WP_112880370.1">
    <property type="nucleotide sequence ID" value="NZ_QLUW01000001.1"/>
</dbReference>
<proteinExistence type="predicted"/>
<dbReference type="AlphaFoldDB" id="A0A328U8G4"/>
<gene>
    <name evidence="1" type="ORF">DL346_01715</name>
</gene>
<keyword evidence="2" id="KW-1185">Reference proteome</keyword>
<dbReference type="Proteomes" id="UP000249260">
    <property type="component" value="Unassembled WGS sequence"/>
</dbReference>
<sequence>MSESFEMIISQYEKLTDAEKIQVITVLSKHMDKPIQISISGLSLLNTDEIEIIKNTLNGIILTKENVPDIREAYERLRGTDLPRNISFGPRHD</sequence>
<comment type="caution">
    <text evidence="1">The sequence shown here is derived from an EMBL/GenBank/DDBJ whole genome shotgun (WGS) entry which is preliminary data.</text>
</comment>
<organism evidence="1 2">
    <name type="scientific">Paenibacillus montanisoli</name>
    <dbReference type="NCBI Taxonomy" id="2081970"/>
    <lineage>
        <taxon>Bacteria</taxon>
        <taxon>Bacillati</taxon>
        <taxon>Bacillota</taxon>
        <taxon>Bacilli</taxon>
        <taxon>Bacillales</taxon>
        <taxon>Paenibacillaceae</taxon>
        <taxon>Paenibacillus</taxon>
    </lineage>
</organism>
<dbReference type="OrthoDB" id="2628127at2"/>